<comment type="caution">
    <text evidence="2">The sequence shown here is derived from an EMBL/GenBank/DDBJ whole genome shotgun (WGS) entry which is preliminary data.</text>
</comment>
<dbReference type="PANTHER" id="PTHR30336:SF6">
    <property type="entry name" value="INTEGRAL MEMBRANE PROTEIN"/>
    <property type="match status" value="1"/>
</dbReference>
<dbReference type="PANTHER" id="PTHR30336">
    <property type="entry name" value="INNER MEMBRANE PROTEIN, PROBABLE PERMEASE"/>
    <property type="match status" value="1"/>
</dbReference>
<dbReference type="InterPro" id="IPR003848">
    <property type="entry name" value="DUF218"/>
</dbReference>
<dbReference type="GO" id="GO:0005886">
    <property type="term" value="C:plasma membrane"/>
    <property type="evidence" value="ECO:0007669"/>
    <property type="project" value="TreeGrafter"/>
</dbReference>
<dbReference type="InterPro" id="IPR014729">
    <property type="entry name" value="Rossmann-like_a/b/a_fold"/>
</dbReference>
<feature type="domain" description="DUF218" evidence="1">
    <location>
        <begin position="47"/>
        <end position="165"/>
    </location>
</feature>
<dbReference type="SUPFAM" id="SSF56300">
    <property type="entry name" value="Metallo-dependent phosphatases"/>
    <property type="match status" value="1"/>
</dbReference>
<evidence type="ECO:0000313" key="3">
    <source>
        <dbReference type="Proteomes" id="UP000244184"/>
    </source>
</evidence>
<dbReference type="AlphaFoldDB" id="A0A2T6G3L2"/>
<dbReference type="InterPro" id="IPR029052">
    <property type="entry name" value="Metallo-depent_PP-like"/>
</dbReference>
<dbReference type="EMBL" id="PYHP01000033">
    <property type="protein sequence ID" value="PUA38744.1"/>
    <property type="molecule type" value="Genomic_DNA"/>
</dbReference>
<organism evidence="2 3">
    <name type="scientific">Paenibacillus elgii</name>
    <dbReference type="NCBI Taxonomy" id="189691"/>
    <lineage>
        <taxon>Bacteria</taxon>
        <taxon>Bacillati</taxon>
        <taxon>Bacillota</taxon>
        <taxon>Bacilli</taxon>
        <taxon>Bacillales</taxon>
        <taxon>Paenibacillaceae</taxon>
        <taxon>Paenibacillus</taxon>
    </lineage>
</organism>
<proteinExistence type="predicted"/>
<dbReference type="Proteomes" id="UP000244184">
    <property type="component" value="Unassembled WGS sequence"/>
</dbReference>
<dbReference type="Pfam" id="PF02698">
    <property type="entry name" value="DUF218"/>
    <property type="match status" value="1"/>
</dbReference>
<gene>
    <name evidence="2" type="ORF">C8Z91_14235</name>
</gene>
<reference evidence="2 3" key="1">
    <citation type="submission" date="2018-03" db="EMBL/GenBank/DDBJ databases">
        <title>Genome sequence of Paenibacillus elgii strain AC13 an antimicrobial compound producing bacteria.</title>
        <authorList>
            <person name="Kurokawa A.S."/>
            <person name="Araujo J.F."/>
            <person name="Costa R.A."/>
            <person name="Ortega D.B."/>
            <person name="Pires A.S."/>
            <person name="Pappas G.J.Jr."/>
            <person name="Franco O.L."/>
            <person name="Barreto C."/>
            <person name="Magalhaes B.S."/>
            <person name="Kruger R.H."/>
        </authorList>
    </citation>
    <scope>NUCLEOTIDE SEQUENCE [LARGE SCALE GENOMIC DNA]</scope>
    <source>
        <strain evidence="2 3">AC13</strain>
    </source>
</reference>
<evidence type="ECO:0000313" key="2">
    <source>
        <dbReference type="EMBL" id="PUA38744.1"/>
    </source>
</evidence>
<sequence>MKRLKKLGIIITSLILIGAGSIFAINYHVKAYANPYVKNINELPNADAILVLGAYVYPDGRVSDMLRDRLETSIEAYREEKAPKVIVSGDHGRQDYDEVNTMKQYLLNQNLKNENVFMDHAGFSTYESLYRAKEIFKVNKLIIVTQDYHLSRAVYIARKMGIEAYGIAADKMSYGDTKKYKIREVLARNKDFINANILKPRPTYLGDEIPITADGRLTNDK</sequence>
<dbReference type="RefSeq" id="WP_108531892.1">
    <property type="nucleotide sequence ID" value="NZ_PYHP01000033.1"/>
</dbReference>
<accession>A0A2T6G3L2</accession>
<evidence type="ECO:0000259" key="1">
    <source>
        <dbReference type="Pfam" id="PF02698"/>
    </source>
</evidence>
<name>A0A2T6G3L2_9BACL</name>
<protein>
    <recommendedName>
        <fullName evidence="1">DUF218 domain-containing protein</fullName>
    </recommendedName>
</protein>
<dbReference type="InterPro" id="IPR051599">
    <property type="entry name" value="Cell_Envelope_Assoc"/>
</dbReference>
<dbReference type="Gene3D" id="3.40.50.620">
    <property type="entry name" value="HUPs"/>
    <property type="match status" value="1"/>
</dbReference>
<dbReference type="CDD" id="cd06259">
    <property type="entry name" value="YdcF-like"/>
    <property type="match status" value="1"/>
</dbReference>